<dbReference type="GO" id="GO:0005096">
    <property type="term" value="F:GTPase activator activity"/>
    <property type="evidence" value="ECO:0007669"/>
    <property type="project" value="UniProtKB-KW"/>
</dbReference>
<evidence type="ECO:0000256" key="2">
    <source>
        <dbReference type="ARBA" id="ARBA00022614"/>
    </source>
</evidence>
<evidence type="ECO:0008006" key="7">
    <source>
        <dbReference type="Google" id="ProtNLM"/>
    </source>
</evidence>
<keyword evidence="2" id="KW-0433">Leucine-rich repeat</keyword>
<dbReference type="PANTHER" id="PTHR24113:SF12">
    <property type="entry name" value="RAN GTPASE-ACTIVATING PROTEIN 1"/>
    <property type="match status" value="1"/>
</dbReference>
<dbReference type="InParanoid" id="B4MIF7"/>
<gene>
    <name evidence="5" type="primary">Dwil\GK20609</name>
    <name evidence="5" type="ORF">Dwil_GK20609</name>
</gene>
<dbReference type="SMR" id="B4MIF7"/>
<keyword evidence="6" id="KW-1185">Reference proteome</keyword>
<dbReference type="PhylomeDB" id="B4MIF7"/>
<dbReference type="SUPFAM" id="SSF52047">
    <property type="entry name" value="RNI-like"/>
    <property type="match status" value="1"/>
</dbReference>
<dbReference type="PANTHER" id="PTHR24113">
    <property type="entry name" value="RAN GTPASE-ACTIVATING PROTEIN 1"/>
    <property type="match status" value="1"/>
</dbReference>
<proteinExistence type="predicted"/>
<evidence type="ECO:0000256" key="1">
    <source>
        <dbReference type="ARBA" id="ARBA00022468"/>
    </source>
</evidence>
<dbReference type="GO" id="GO:0006913">
    <property type="term" value="P:nucleocytoplasmic transport"/>
    <property type="evidence" value="ECO:0007669"/>
    <property type="project" value="TreeGrafter"/>
</dbReference>
<sequence>MDFDDNEEVSLPPHHAYLFRNPKEQNLLAEYEVYNPSLSVRRLFSERNREIYSEAFIENNHVGPLTDLCIEAMAKLADIKNIPAIIRNDPLKMRIYYDSLNVDLPLKKCFEVDDMLYWRRVVLAKSSSQVLKLKKWNDYDWKSKGVSLKYVELVENCPAEFWPEKKMAHLAGLVKGSVKSMHIRRLKPLPATAFAHYMDSDSELDVTSSSSEMEEISSDEPDTEEENEDVEGEREDHETSTDIISQDSSDDSVRRVDIYTSREFSIVQADKQRVDRVIARHGRNEARQQLRNICAKRKAERDGRRQRREIIRQMLDAATKLSLRKTATKKNKMKIKGVFDTPVEPEPSDRVDKIRDMRNKEKLLRRIRRYDYPSEHCHHIDLSFVRHFNNLVSFHLEFLGPPGRVEHYQRRYLKFSFDDISRLSKGLRTLENLKIFRLRNSPLHKEQLLVLARALRTLNMLEEVDFGYDLIPDDCCIALSTLLQRKKILKVLQLEYNKLGKSCMEAIVFALSEYEGDEPLDYLGLAHNPITSGGLSSLIRFMVHSKHVEKLNISAIEVAREIVANEVCRLLRLHSRLRHLDMAALPLDPSAGVAILRAIKSNSNILYIDCRDCDLGEDAEFEIDILIRRNRFLLENNYVGDTCQSEENICNLLMNRKHPIVEKIQGEQKKKTGFVKNRLNQSPSKTSLTKAVEVKRDTAEDYDIWADLGVKSQLPRVSKKRSDSKTNETVQSLTKNSFAYNPNLYNIDQFRQFVHQPGPSNRYYYIKNNRGPYETSH</sequence>
<evidence type="ECO:0000256" key="3">
    <source>
        <dbReference type="ARBA" id="ARBA00022737"/>
    </source>
</evidence>
<evidence type="ECO:0000313" key="6">
    <source>
        <dbReference type="Proteomes" id="UP000007798"/>
    </source>
</evidence>
<dbReference type="eggNOG" id="ENOG502SFYH">
    <property type="taxonomic scope" value="Eukaryota"/>
</dbReference>
<evidence type="ECO:0000313" key="5">
    <source>
        <dbReference type="EMBL" id="EDW71896.1"/>
    </source>
</evidence>
<dbReference type="Proteomes" id="UP000007798">
    <property type="component" value="Unassembled WGS sequence"/>
</dbReference>
<keyword evidence="3" id="KW-0677">Repeat</keyword>
<accession>B4MIF7</accession>
<keyword evidence="1" id="KW-0343">GTPase activation</keyword>
<dbReference type="GO" id="GO:0005634">
    <property type="term" value="C:nucleus"/>
    <property type="evidence" value="ECO:0007669"/>
    <property type="project" value="TreeGrafter"/>
</dbReference>
<dbReference type="OMA" id="HHGENLC"/>
<name>B4MIF7_DROWI</name>
<dbReference type="GO" id="GO:0005829">
    <property type="term" value="C:cytosol"/>
    <property type="evidence" value="ECO:0007669"/>
    <property type="project" value="TreeGrafter"/>
</dbReference>
<reference evidence="5 6" key="1">
    <citation type="journal article" date="2007" name="Nature">
        <title>Evolution of genes and genomes on the Drosophila phylogeny.</title>
        <authorList>
            <consortium name="Drosophila 12 Genomes Consortium"/>
            <person name="Clark A.G."/>
            <person name="Eisen M.B."/>
            <person name="Smith D.R."/>
            <person name="Bergman C.M."/>
            <person name="Oliver B."/>
            <person name="Markow T.A."/>
            <person name="Kaufman T.C."/>
            <person name="Kellis M."/>
            <person name="Gelbart W."/>
            <person name="Iyer V.N."/>
            <person name="Pollard D.A."/>
            <person name="Sackton T.B."/>
            <person name="Larracuente A.M."/>
            <person name="Singh N.D."/>
            <person name="Abad J.P."/>
            <person name="Abt D.N."/>
            <person name="Adryan B."/>
            <person name="Aguade M."/>
            <person name="Akashi H."/>
            <person name="Anderson W.W."/>
            <person name="Aquadro C.F."/>
            <person name="Ardell D.H."/>
            <person name="Arguello R."/>
            <person name="Artieri C.G."/>
            <person name="Barbash D.A."/>
            <person name="Barker D."/>
            <person name="Barsanti P."/>
            <person name="Batterham P."/>
            <person name="Batzoglou S."/>
            <person name="Begun D."/>
            <person name="Bhutkar A."/>
            <person name="Blanco E."/>
            <person name="Bosak S.A."/>
            <person name="Bradley R.K."/>
            <person name="Brand A.D."/>
            <person name="Brent M.R."/>
            <person name="Brooks A.N."/>
            <person name="Brown R.H."/>
            <person name="Butlin R.K."/>
            <person name="Caggese C."/>
            <person name="Calvi B.R."/>
            <person name="Bernardo de Carvalho A."/>
            <person name="Caspi A."/>
            <person name="Castrezana S."/>
            <person name="Celniker S.E."/>
            <person name="Chang J.L."/>
            <person name="Chapple C."/>
            <person name="Chatterji S."/>
            <person name="Chinwalla A."/>
            <person name="Civetta A."/>
            <person name="Clifton S.W."/>
            <person name="Comeron J.M."/>
            <person name="Costello J.C."/>
            <person name="Coyne J.A."/>
            <person name="Daub J."/>
            <person name="David R.G."/>
            <person name="Delcher A.L."/>
            <person name="Delehaunty K."/>
            <person name="Do C.B."/>
            <person name="Ebling H."/>
            <person name="Edwards K."/>
            <person name="Eickbush T."/>
            <person name="Evans J.D."/>
            <person name="Filipski A."/>
            <person name="Findeiss S."/>
            <person name="Freyhult E."/>
            <person name="Fulton L."/>
            <person name="Fulton R."/>
            <person name="Garcia A.C."/>
            <person name="Gardiner A."/>
            <person name="Garfield D.A."/>
            <person name="Garvin B.E."/>
            <person name="Gibson G."/>
            <person name="Gilbert D."/>
            <person name="Gnerre S."/>
            <person name="Godfrey J."/>
            <person name="Good R."/>
            <person name="Gotea V."/>
            <person name="Gravely B."/>
            <person name="Greenberg A.J."/>
            <person name="Griffiths-Jones S."/>
            <person name="Gross S."/>
            <person name="Guigo R."/>
            <person name="Gustafson E.A."/>
            <person name="Haerty W."/>
            <person name="Hahn M.W."/>
            <person name="Halligan D.L."/>
            <person name="Halpern A.L."/>
            <person name="Halter G.M."/>
            <person name="Han M.V."/>
            <person name="Heger A."/>
            <person name="Hillier L."/>
            <person name="Hinrichs A.S."/>
            <person name="Holmes I."/>
            <person name="Hoskins R.A."/>
            <person name="Hubisz M.J."/>
            <person name="Hultmark D."/>
            <person name="Huntley M.A."/>
            <person name="Jaffe D.B."/>
            <person name="Jagadeeshan S."/>
            <person name="Jeck W.R."/>
            <person name="Johnson J."/>
            <person name="Jones C.D."/>
            <person name="Jordan W.C."/>
            <person name="Karpen G.H."/>
            <person name="Kataoka E."/>
            <person name="Keightley P.D."/>
            <person name="Kheradpour P."/>
            <person name="Kirkness E.F."/>
            <person name="Koerich L.B."/>
            <person name="Kristiansen K."/>
            <person name="Kudrna D."/>
            <person name="Kulathinal R.J."/>
            <person name="Kumar S."/>
            <person name="Kwok R."/>
            <person name="Lander E."/>
            <person name="Langley C.H."/>
            <person name="Lapoint R."/>
            <person name="Lazzaro B.P."/>
            <person name="Lee S.J."/>
            <person name="Levesque L."/>
            <person name="Li R."/>
            <person name="Lin C.F."/>
            <person name="Lin M.F."/>
            <person name="Lindblad-Toh K."/>
            <person name="Llopart A."/>
            <person name="Long M."/>
            <person name="Low L."/>
            <person name="Lozovsky E."/>
            <person name="Lu J."/>
            <person name="Luo M."/>
            <person name="Machado C.A."/>
            <person name="Makalowski W."/>
            <person name="Marzo M."/>
            <person name="Matsuda M."/>
            <person name="Matzkin L."/>
            <person name="McAllister B."/>
            <person name="McBride C.S."/>
            <person name="McKernan B."/>
            <person name="McKernan K."/>
            <person name="Mendez-Lago M."/>
            <person name="Minx P."/>
            <person name="Mollenhauer M.U."/>
            <person name="Montooth K."/>
            <person name="Mount S.M."/>
            <person name="Mu X."/>
            <person name="Myers E."/>
            <person name="Negre B."/>
            <person name="Newfeld S."/>
            <person name="Nielsen R."/>
            <person name="Noor M.A."/>
            <person name="O'Grady P."/>
            <person name="Pachter L."/>
            <person name="Papaceit M."/>
            <person name="Parisi M.J."/>
            <person name="Parisi M."/>
            <person name="Parts L."/>
            <person name="Pedersen J.S."/>
            <person name="Pesole G."/>
            <person name="Phillippy A.M."/>
            <person name="Ponting C.P."/>
            <person name="Pop M."/>
            <person name="Porcelli D."/>
            <person name="Powell J.R."/>
            <person name="Prohaska S."/>
            <person name="Pruitt K."/>
            <person name="Puig M."/>
            <person name="Quesneville H."/>
            <person name="Ram K.R."/>
            <person name="Rand D."/>
            <person name="Rasmussen M.D."/>
            <person name="Reed L.K."/>
            <person name="Reenan R."/>
            <person name="Reily A."/>
            <person name="Remington K.A."/>
            <person name="Rieger T.T."/>
            <person name="Ritchie M.G."/>
            <person name="Robin C."/>
            <person name="Rogers Y.H."/>
            <person name="Rohde C."/>
            <person name="Rozas J."/>
            <person name="Rubenfield M.J."/>
            <person name="Ruiz A."/>
            <person name="Russo S."/>
            <person name="Salzberg S.L."/>
            <person name="Sanchez-Gracia A."/>
            <person name="Saranga D.J."/>
            <person name="Sato H."/>
            <person name="Schaeffer S.W."/>
            <person name="Schatz M.C."/>
            <person name="Schlenke T."/>
            <person name="Schwartz R."/>
            <person name="Segarra C."/>
            <person name="Singh R.S."/>
            <person name="Sirot L."/>
            <person name="Sirota M."/>
            <person name="Sisneros N.B."/>
            <person name="Smith C.D."/>
            <person name="Smith T.F."/>
            <person name="Spieth J."/>
            <person name="Stage D.E."/>
            <person name="Stark A."/>
            <person name="Stephan W."/>
            <person name="Strausberg R.L."/>
            <person name="Strempel S."/>
            <person name="Sturgill D."/>
            <person name="Sutton G."/>
            <person name="Sutton G.G."/>
            <person name="Tao W."/>
            <person name="Teichmann S."/>
            <person name="Tobari Y.N."/>
            <person name="Tomimura Y."/>
            <person name="Tsolas J.M."/>
            <person name="Valente V.L."/>
            <person name="Venter E."/>
            <person name="Venter J.C."/>
            <person name="Vicario S."/>
            <person name="Vieira F.G."/>
            <person name="Vilella A.J."/>
            <person name="Villasante A."/>
            <person name="Walenz B."/>
            <person name="Wang J."/>
            <person name="Wasserman M."/>
            <person name="Watts T."/>
            <person name="Wilson D."/>
            <person name="Wilson R.K."/>
            <person name="Wing R.A."/>
            <person name="Wolfner M.F."/>
            <person name="Wong A."/>
            <person name="Wong G.K."/>
            <person name="Wu C.I."/>
            <person name="Wu G."/>
            <person name="Yamamoto D."/>
            <person name="Yang H.P."/>
            <person name="Yang S.P."/>
            <person name="Yorke J.A."/>
            <person name="Yoshida K."/>
            <person name="Zdobnov E."/>
            <person name="Zhang P."/>
            <person name="Zhang Y."/>
            <person name="Zimin A.V."/>
            <person name="Baldwin J."/>
            <person name="Abdouelleil A."/>
            <person name="Abdulkadir J."/>
            <person name="Abebe A."/>
            <person name="Abera B."/>
            <person name="Abreu J."/>
            <person name="Acer S.C."/>
            <person name="Aftuck L."/>
            <person name="Alexander A."/>
            <person name="An P."/>
            <person name="Anderson E."/>
            <person name="Anderson S."/>
            <person name="Arachi H."/>
            <person name="Azer M."/>
            <person name="Bachantsang P."/>
            <person name="Barry A."/>
            <person name="Bayul T."/>
            <person name="Berlin A."/>
            <person name="Bessette D."/>
            <person name="Bloom T."/>
            <person name="Blye J."/>
            <person name="Boguslavskiy L."/>
            <person name="Bonnet C."/>
            <person name="Boukhgalter B."/>
            <person name="Bourzgui I."/>
            <person name="Brown A."/>
            <person name="Cahill P."/>
            <person name="Channer S."/>
            <person name="Cheshatsang Y."/>
            <person name="Chuda L."/>
            <person name="Citroen M."/>
            <person name="Collymore A."/>
            <person name="Cooke P."/>
            <person name="Costello M."/>
            <person name="D'Aco K."/>
            <person name="Daza R."/>
            <person name="De Haan G."/>
            <person name="DeGray S."/>
            <person name="DeMaso C."/>
            <person name="Dhargay N."/>
            <person name="Dooley K."/>
            <person name="Dooley E."/>
            <person name="Doricent M."/>
            <person name="Dorje P."/>
            <person name="Dorjee K."/>
            <person name="Dupes A."/>
            <person name="Elong R."/>
            <person name="Falk J."/>
            <person name="Farina A."/>
            <person name="Faro S."/>
            <person name="Ferguson D."/>
            <person name="Fisher S."/>
            <person name="Foley C.D."/>
            <person name="Franke A."/>
            <person name="Friedrich D."/>
            <person name="Gadbois L."/>
            <person name="Gearin G."/>
            <person name="Gearin C.R."/>
            <person name="Giannoukos G."/>
            <person name="Goode T."/>
            <person name="Graham J."/>
            <person name="Grandbois E."/>
            <person name="Grewal S."/>
            <person name="Gyaltsen K."/>
            <person name="Hafez N."/>
            <person name="Hagos B."/>
            <person name="Hall J."/>
            <person name="Henson C."/>
            <person name="Hollinger A."/>
            <person name="Honan T."/>
            <person name="Huard M.D."/>
            <person name="Hughes L."/>
            <person name="Hurhula B."/>
            <person name="Husby M.E."/>
            <person name="Kamat A."/>
            <person name="Kanga B."/>
            <person name="Kashin S."/>
            <person name="Khazanovich D."/>
            <person name="Kisner P."/>
            <person name="Lance K."/>
            <person name="Lara M."/>
            <person name="Lee W."/>
            <person name="Lennon N."/>
            <person name="Letendre F."/>
            <person name="LeVine R."/>
            <person name="Lipovsky A."/>
            <person name="Liu X."/>
            <person name="Liu J."/>
            <person name="Liu S."/>
            <person name="Lokyitsang T."/>
            <person name="Lokyitsang Y."/>
            <person name="Lubonja R."/>
            <person name="Lui A."/>
            <person name="MacDonald P."/>
            <person name="Magnisalis V."/>
            <person name="Maru K."/>
            <person name="Matthews C."/>
            <person name="McCusker W."/>
            <person name="McDonough S."/>
            <person name="Mehta T."/>
            <person name="Meldrim J."/>
            <person name="Meneus L."/>
            <person name="Mihai O."/>
            <person name="Mihalev A."/>
            <person name="Mihova T."/>
            <person name="Mittelman R."/>
            <person name="Mlenga V."/>
            <person name="Montmayeur A."/>
            <person name="Mulrain L."/>
            <person name="Navidi A."/>
            <person name="Naylor J."/>
            <person name="Negash T."/>
            <person name="Nguyen T."/>
            <person name="Nguyen N."/>
            <person name="Nicol R."/>
            <person name="Norbu C."/>
            <person name="Norbu N."/>
            <person name="Novod N."/>
            <person name="O'Neill B."/>
            <person name="Osman S."/>
            <person name="Markiewicz E."/>
            <person name="Oyono O.L."/>
            <person name="Patti C."/>
            <person name="Phunkhang P."/>
            <person name="Pierre F."/>
            <person name="Priest M."/>
            <person name="Raghuraman S."/>
            <person name="Rege F."/>
            <person name="Reyes R."/>
            <person name="Rise C."/>
            <person name="Rogov P."/>
            <person name="Ross K."/>
            <person name="Ryan E."/>
            <person name="Settipalli S."/>
            <person name="Shea T."/>
            <person name="Sherpa N."/>
            <person name="Shi L."/>
            <person name="Shih D."/>
            <person name="Sparrow T."/>
            <person name="Spaulding J."/>
            <person name="Stalker J."/>
            <person name="Stange-Thomann N."/>
            <person name="Stavropoulos S."/>
            <person name="Stone C."/>
            <person name="Strader C."/>
            <person name="Tesfaye S."/>
            <person name="Thomson T."/>
            <person name="Thoulutsang Y."/>
            <person name="Thoulutsang D."/>
            <person name="Topham K."/>
            <person name="Topping I."/>
            <person name="Tsamla T."/>
            <person name="Vassiliev H."/>
            <person name="Vo A."/>
            <person name="Wangchuk T."/>
            <person name="Wangdi T."/>
            <person name="Weiand M."/>
            <person name="Wilkinson J."/>
            <person name="Wilson A."/>
            <person name="Yadav S."/>
            <person name="Young G."/>
            <person name="Yu Q."/>
            <person name="Zembek L."/>
            <person name="Zhong D."/>
            <person name="Zimmer A."/>
            <person name="Zwirko Z."/>
            <person name="Jaffe D.B."/>
            <person name="Alvarez P."/>
            <person name="Brockman W."/>
            <person name="Butler J."/>
            <person name="Chin C."/>
            <person name="Gnerre S."/>
            <person name="Grabherr M."/>
            <person name="Kleber M."/>
            <person name="Mauceli E."/>
            <person name="MacCallum I."/>
        </authorList>
    </citation>
    <scope>NUCLEOTIDE SEQUENCE [LARGE SCALE GENOMIC DNA]</scope>
    <source>
        <strain evidence="6">Tucson 14030-0811.24</strain>
    </source>
</reference>
<dbReference type="OrthoDB" id="341587at2759"/>
<feature type="region of interest" description="Disordered" evidence="4">
    <location>
        <begin position="205"/>
        <end position="252"/>
    </location>
</feature>
<dbReference type="AlphaFoldDB" id="B4MIF7"/>
<dbReference type="EMBL" id="CH962875">
    <property type="protein sequence ID" value="EDW71896.1"/>
    <property type="molecule type" value="Genomic_DNA"/>
</dbReference>
<dbReference type="InterPro" id="IPR032675">
    <property type="entry name" value="LRR_dom_sf"/>
</dbReference>
<dbReference type="InterPro" id="IPR027038">
    <property type="entry name" value="RanGap"/>
</dbReference>
<dbReference type="STRING" id="7260.B4MIF7"/>
<dbReference type="Gene3D" id="3.80.10.10">
    <property type="entry name" value="Ribonuclease Inhibitor"/>
    <property type="match status" value="1"/>
</dbReference>
<protein>
    <recommendedName>
        <fullName evidence="7">T-complex-associated testis-expressed protein 1</fullName>
    </recommendedName>
</protein>
<evidence type="ECO:0000256" key="4">
    <source>
        <dbReference type="SAM" id="MobiDB-lite"/>
    </source>
</evidence>
<organism evidence="5 6">
    <name type="scientific">Drosophila willistoni</name>
    <name type="common">Fruit fly</name>
    <dbReference type="NCBI Taxonomy" id="7260"/>
    <lineage>
        <taxon>Eukaryota</taxon>
        <taxon>Metazoa</taxon>
        <taxon>Ecdysozoa</taxon>
        <taxon>Arthropoda</taxon>
        <taxon>Hexapoda</taxon>
        <taxon>Insecta</taxon>
        <taxon>Pterygota</taxon>
        <taxon>Neoptera</taxon>
        <taxon>Endopterygota</taxon>
        <taxon>Diptera</taxon>
        <taxon>Brachycera</taxon>
        <taxon>Muscomorpha</taxon>
        <taxon>Ephydroidea</taxon>
        <taxon>Drosophilidae</taxon>
        <taxon>Drosophila</taxon>
        <taxon>Sophophora</taxon>
    </lineage>
</organism>
<dbReference type="HOGENOM" id="CLU_356506_0_0_1"/>
<feature type="compositionally biased region" description="Acidic residues" evidence="4">
    <location>
        <begin position="212"/>
        <end position="233"/>
    </location>
</feature>
<dbReference type="GO" id="GO:0048471">
    <property type="term" value="C:perinuclear region of cytoplasm"/>
    <property type="evidence" value="ECO:0007669"/>
    <property type="project" value="TreeGrafter"/>
</dbReference>
<dbReference type="GO" id="GO:0031267">
    <property type="term" value="F:small GTPase binding"/>
    <property type="evidence" value="ECO:0007669"/>
    <property type="project" value="TreeGrafter"/>
</dbReference>